<dbReference type="PANTHER" id="PTHR44360:SF1">
    <property type="entry name" value="DNAJ HOMOLOG SUBFAMILY B MEMBER 9"/>
    <property type="match status" value="1"/>
</dbReference>
<dbReference type="GO" id="GO:0051787">
    <property type="term" value="F:misfolded protein binding"/>
    <property type="evidence" value="ECO:0007669"/>
    <property type="project" value="TreeGrafter"/>
</dbReference>
<gene>
    <name evidence="3" type="ORF">Mucpa_2779</name>
</gene>
<dbReference type="GO" id="GO:0051087">
    <property type="term" value="F:protein-folding chaperone binding"/>
    <property type="evidence" value="ECO:0007669"/>
    <property type="project" value="TreeGrafter"/>
</dbReference>
<dbReference type="GO" id="GO:0036503">
    <property type="term" value="P:ERAD pathway"/>
    <property type="evidence" value="ECO:0007669"/>
    <property type="project" value="TreeGrafter"/>
</dbReference>
<dbReference type="SMART" id="SM00271">
    <property type="entry name" value="DnaJ"/>
    <property type="match status" value="1"/>
</dbReference>
<dbReference type="Proteomes" id="UP000002774">
    <property type="component" value="Chromosome"/>
</dbReference>
<name>H1Y8L9_9SPHI</name>
<dbReference type="InterPro" id="IPR018253">
    <property type="entry name" value="DnaJ_domain_CS"/>
</dbReference>
<dbReference type="eggNOG" id="COG0484">
    <property type="taxonomic scope" value="Bacteria"/>
</dbReference>
<protein>
    <submittedName>
        <fullName evidence="3">Heat shock protein DnaJ domain protein</fullName>
    </submittedName>
</protein>
<dbReference type="Pfam" id="PF00226">
    <property type="entry name" value="DnaJ"/>
    <property type="match status" value="1"/>
</dbReference>
<dbReference type="EMBL" id="CM001403">
    <property type="protein sequence ID" value="EHQ26891.1"/>
    <property type="molecule type" value="Genomic_DNA"/>
</dbReference>
<dbReference type="PANTHER" id="PTHR44360">
    <property type="entry name" value="DNAJ HOMOLOG SUBFAMILY B MEMBER 9"/>
    <property type="match status" value="1"/>
</dbReference>
<dbReference type="PROSITE" id="PS00636">
    <property type="entry name" value="DNAJ_1"/>
    <property type="match status" value="1"/>
</dbReference>
<accession>H1Y8L9</accession>
<reference evidence="3" key="1">
    <citation type="submission" date="2011-09" db="EMBL/GenBank/DDBJ databases">
        <title>The permanent draft genome of Mucilaginibacter paludis DSM 18603.</title>
        <authorList>
            <consortium name="US DOE Joint Genome Institute (JGI-PGF)"/>
            <person name="Lucas S."/>
            <person name="Han J."/>
            <person name="Lapidus A."/>
            <person name="Bruce D."/>
            <person name="Goodwin L."/>
            <person name="Pitluck S."/>
            <person name="Peters L."/>
            <person name="Kyrpides N."/>
            <person name="Mavromatis K."/>
            <person name="Ivanova N."/>
            <person name="Mikhailova N."/>
            <person name="Held B."/>
            <person name="Detter J.C."/>
            <person name="Tapia R."/>
            <person name="Han C."/>
            <person name="Land M."/>
            <person name="Hauser L."/>
            <person name="Markowitz V."/>
            <person name="Cheng J.-F."/>
            <person name="Hugenholtz P."/>
            <person name="Woyke T."/>
            <person name="Wu D."/>
            <person name="Tindall B."/>
            <person name="Brambilla E."/>
            <person name="Klenk H.-P."/>
            <person name="Eisen J.A."/>
        </authorList>
    </citation>
    <scope>NUCLEOTIDE SEQUENCE [LARGE SCALE GENOMIC DNA]</scope>
    <source>
        <strain evidence="3">DSM 18603</strain>
    </source>
</reference>
<evidence type="ECO:0000313" key="3">
    <source>
        <dbReference type="EMBL" id="EHQ26891.1"/>
    </source>
</evidence>
<dbReference type="PRINTS" id="PR00625">
    <property type="entry name" value="JDOMAIN"/>
</dbReference>
<keyword evidence="3" id="KW-0346">Stress response</keyword>
<organism evidence="3 4">
    <name type="scientific">Mucilaginibacter paludis DSM 18603</name>
    <dbReference type="NCBI Taxonomy" id="714943"/>
    <lineage>
        <taxon>Bacteria</taxon>
        <taxon>Pseudomonadati</taxon>
        <taxon>Bacteroidota</taxon>
        <taxon>Sphingobacteriia</taxon>
        <taxon>Sphingobacteriales</taxon>
        <taxon>Sphingobacteriaceae</taxon>
        <taxon>Mucilaginibacter</taxon>
    </lineage>
</organism>
<keyword evidence="1" id="KW-0143">Chaperone</keyword>
<proteinExistence type="predicted"/>
<dbReference type="Gene3D" id="1.10.287.110">
    <property type="entry name" value="DnaJ domain"/>
    <property type="match status" value="1"/>
</dbReference>
<dbReference type="InterPro" id="IPR051948">
    <property type="entry name" value="Hsp70_co-chaperone_J-domain"/>
</dbReference>
<dbReference type="OrthoDB" id="9779622at2"/>
<sequence length="103" mass="12008">MSEQNHYIVLEIDKSADQDTIKRAFRKLSILYHPDKTGNDPVLTEKFIAVKLAYEVLSNPEKRKRYNDILEGRAQPDQRTTFSSPTEPPIVTRIIKIFDNLEF</sequence>
<dbReference type="HOGENOM" id="CLU_2260583_0_0_10"/>
<dbReference type="STRING" id="714943.Mucpa_2779"/>
<dbReference type="PROSITE" id="PS50076">
    <property type="entry name" value="DNAJ_2"/>
    <property type="match status" value="1"/>
</dbReference>
<feature type="domain" description="J" evidence="2">
    <location>
        <begin position="5"/>
        <end position="70"/>
    </location>
</feature>
<dbReference type="InterPro" id="IPR001623">
    <property type="entry name" value="DnaJ_domain"/>
</dbReference>
<dbReference type="RefSeq" id="WP_008507123.1">
    <property type="nucleotide sequence ID" value="NZ_CM001403.1"/>
</dbReference>
<evidence type="ECO:0000256" key="1">
    <source>
        <dbReference type="ARBA" id="ARBA00023186"/>
    </source>
</evidence>
<dbReference type="AlphaFoldDB" id="H1Y8L9"/>
<evidence type="ECO:0000259" key="2">
    <source>
        <dbReference type="PROSITE" id="PS50076"/>
    </source>
</evidence>
<evidence type="ECO:0000313" key="4">
    <source>
        <dbReference type="Proteomes" id="UP000002774"/>
    </source>
</evidence>
<keyword evidence="4" id="KW-1185">Reference proteome</keyword>
<dbReference type="InterPro" id="IPR036869">
    <property type="entry name" value="J_dom_sf"/>
</dbReference>
<dbReference type="CDD" id="cd06257">
    <property type="entry name" value="DnaJ"/>
    <property type="match status" value="1"/>
</dbReference>
<dbReference type="SUPFAM" id="SSF46565">
    <property type="entry name" value="Chaperone J-domain"/>
    <property type="match status" value="1"/>
</dbReference>